<dbReference type="GO" id="GO:0046872">
    <property type="term" value="F:metal ion binding"/>
    <property type="evidence" value="ECO:0007669"/>
    <property type="project" value="UniProtKB-KW"/>
</dbReference>
<dbReference type="Gene3D" id="3.60.10.10">
    <property type="entry name" value="Endonuclease/exonuclease/phosphatase"/>
    <property type="match status" value="1"/>
</dbReference>
<keyword evidence="5" id="KW-0227">DNA damage</keyword>
<dbReference type="PANTHER" id="PTHR15822:SF4">
    <property type="entry name" value="TYROSYL-DNA PHOSPHODIESTERASE 2"/>
    <property type="match status" value="1"/>
</dbReference>
<dbReference type="EMBL" id="LR778175">
    <property type="protein sequence ID" value="CAB1275565.1"/>
    <property type="molecule type" value="Genomic_DNA"/>
</dbReference>
<keyword evidence="10" id="KW-0269">Exonuclease</keyword>
<evidence type="ECO:0000256" key="6">
    <source>
        <dbReference type="ARBA" id="ARBA00022801"/>
    </source>
</evidence>
<dbReference type="InterPro" id="IPR005135">
    <property type="entry name" value="Endo/exonuclease/phosphatase"/>
</dbReference>
<evidence type="ECO:0000313" key="10">
    <source>
        <dbReference type="EMBL" id="CAB1275565.1"/>
    </source>
</evidence>
<keyword evidence="3" id="KW-0540">Nuclease</keyword>
<dbReference type="Proteomes" id="UP000516072">
    <property type="component" value="Chromosome"/>
</dbReference>
<evidence type="ECO:0000256" key="2">
    <source>
        <dbReference type="ARBA" id="ARBA00001946"/>
    </source>
</evidence>
<dbReference type="KEGG" id="ntg:NSCAC_0728"/>
<keyword evidence="7" id="KW-0460">Magnesium</keyword>
<comment type="cofactor">
    <cofactor evidence="1">
        <name>Mn(2+)</name>
        <dbReference type="ChEBI" id="CHEBI:29035"/>
    </cofactor>
</comment>
<accession>A0A7G1Q900</accession>
<keyword evidence="8" id="KW-0234">DNA repair</keyword>
<dbReference type="GO" id="GO:0004527">
    <property type="term" value="F:exonuclease activity"/>
    <property type="evidence" value="ECO:0007669"/>
    <property type="project" value="UniProtKB-KW"/>
</dbReference>
<keyword evidence="11" id="KW-1185">Reference proteome</keyword>
<comment type="cofactor">
    <cofactor evidence="2">
        <name>Mg(2+)</name>
        <dbReference type="ChEBI" id="CHEBI:18420"/>
    </cofactor>
</comment>
<dbReference type="PANTHER" id="PTHR15822">
    <property type="entry name" value="TRAF AND TNF RECEPTOR-ASSOCIATED PROTEIN"/>
    <property type="match status" value="1"/>
</dbReference>
<gene>
    <name evidence="10" type="ORF">NSCAC_0728</name>
</gene>
<evidence type="ECO:0000256" key="4">
    <source>
        <dbReference type="ARBA" id="ARBA00022723"/>
    </source>
</evidence>
<dbReference type="SUPFAM" id="SSF56219">
    <property type="entry name" value="DNase I-like"/>
    <property type="match status" value="1"/>
</dbReference>
<dbReference type="GO" id="GO:0006281">
    <property type="term" value="P:DNA repair"/>
    <property type="evidence" value="ECO:0007669"/>
    <property type="project" value="UniProtKB-KW"/>
</dbReference>
<evidence type="ECO:0000256" key="3">
    <source>
        <dbReference type="ARBA" id="ARBA00022722"/>
    </source>
</evidence>
<protein>
    <submittedName>
        <fullName evidence="10">Endonuclease/exonuclease/phosphatase</fullName>
    </submittedName>
</protein>
<feature type="domain" description="Endonuclease/exonuclease/phosphatase" evidence="9">
    <location>
        <begin position="11"/>
        <end position="239"/>
    </location>
</feature>
<dbReference type="AlphaFoldDB" id="A0A7G1Q900"/>
<dbReference type="InterPro" id="IPR051547">
    <property type="entry name" value="TDP2-like"/>
</dbReference>
<evidence type="ECO:0000259" key="9">
    <source>
        <dbReference type="Pfam" id="PF03372"/>
    </source>
</evidence>
<evidence type="ECO:0000256" key="7">
    <source>
        <dbReference type="ARBA" id="ARBA00022842"/>
    </source>
</evidence>
<reference evidence="10 11" key="1">
    <citation type="submission" date="2020-03" db="EMBL/GenBank/DDBJ databases">
        <authorList>
            <person name="Picone N."/>
        </authorList>
    </citation>
    <scope>NUCLEOTIDE SEQUENCE [LARGE SCALE GENOMIC DNA]</scope>
    <source>
        <strain evidence="10">NSCAC1</strain>
    </source>
</reference>
<sequence length="251" mass="29333">MSVNPLRFVVGTYNLWNDKYWDSRKDSLRQFIVFHQPDILCLQELCLQGRDLLDQILPSHQRVEDPFEGWVREGNIYWNCTIFDLIAYGAEEIGHLEKWRRLFWVKLQPKCLDISPLLVTTAHYTWSGNKQERKDGINIRIIQSQNTIKVLNRLTTPQDPLLFMGDLNDNFLPLQILREAGLTDCFSALGRIPHVTRPTMPTLFHVPETLDWILHQGNLKPMNCDTVDFFLNNTAPSDHKPVLATYRFLDK</sequence>
<keyword evidence="4" id="KW-0479">Metal-binding</keyword>
<dbReference type="InterPro" id="IPR036691">
    <property type="entry name" value="Endo/exonu/phosph_ase_sf"/>
</dbReference>
<name>A0A7G1Q900_9GAMM</name>
<keyword evidence="10" id="KW-0255">Endonuclease</keyword>
<keyword evidence="6" id="KW-0378">Hydrolase</keyword>
<evidence type="ECO:0000313" key="11">
    <source>
        <dbReference type="Proteomes" id="UP000516072"/>
    </source>
</evidence>
<organism evidence="10 11">
    <name type="scientific">Candidatus Nitrosacidococcus tergens</name>
    <dbReference type="NCBI Taxonomy" id="553981"/>
    <lineage>
        <taxon>Bacteria</taxon>
        <taxon>Pseudomonadati</taxon>
        <taxon>Pseudomonadota</taxon>
        <taxon>Gammaproteobacteria</taxon>
        <taxon>Chromatiales</taxon>
        <taxon>Chromatiaceae</taxon>
        <taxon>Candidatus Nitrosacidococcus</taxon>
    </lineage>
</organism>
<dbReference type="Pfam" id="PF03372">
    <property type="entry name" value="Exo_endo_phos"/>
    <property type="match status" value="1"/>
</dbReference>
<dbReference type="RefSeq" id="WP_197745048.1">
    <property type="nucleotide sequence ID" value="NZ_LR778175.1"/>
</dbReference>
<dbReference type="GO" id="GO:0004519">
    <property type="term" value="F:endonuclease activity"/>
    <property type="evidence" value="ECO:0007669"/>
    <property type="project" value="UniProtKB-KW"/>
</dbReference>
<evidence type="ECO:0000256" key="1">
    <source>
        <dbReference type="ARBA" id="ARBA00001936"/>
    </source>
</evidence>
<evidence type="ECO:0000256" key="8">
    <source>
        <dbReference type="ARBA" id="ARBA00023204"/>
    </source>
</evidence>
<proteinExistence type="predicted"/>
<evidence type="ECO:0000256" key="5">
    <source>
        <dbReference type="ARBA" id="ARBA00022763"/>
    </source>
</evidence>